<dbReference type="GO" id="GO:0000993">
    <property type="term" value="F:RNA polymerase II complex binding"/>
    <property type="evidence" value="ECO:0007669"/>
    <property type="project" value="TreeGrafter"/>
</dbReference>
<dbReference type="GO" id="GO:0006368">
    <property type="term" value="P:transcription elongation by RNA polymerase II"/>
    <property type="evidence" value="ECO:0007669"/>
    <property type="project" value="InterPro"/>
</dbReference>
<dbReference type="Pfam" id="PF03985">
    <property type="entry name" value="Paf1"/>
    <property type="match status" value="1"/>
</dbReference>
<comment type="subcellular location">
    <subcellularLocation>
        <location evidence="1">Nucleus</location>
    </subcellularLocation>
</comment>
<dbReference type="GO" id="GO:0016593">
    <property type="term" value="C:Cdc73/Paf1 complex"/>
    <property type="evidence" value="ECO:0007669"/>
    <property type="project" value="InterPro"/>
</dbReference>
<name>A0A1Y2EG65_9PEZI</name>
<evidence type="ECO:0000256" key="2">
    <source>
        <dbReference type="ARBA" id="ARBA00007560"/>
    </source>
</evidence>
<dbReference type="PANTHER" id="PTHR23188">
    <property type="entry name" value="RNA POLYMERASE II-ASSOCIATED FACTOR 1 HOMOLOG"/>
    <property type="match status" value="1"/>
</dbReference>
<dbReference type="EMBL" id="MCFJ01000002">
    <property type="protein sequence ID" value="ORY69785.1"/>
    <property type="molecule type" value="Genomic_DNA"/>
</dbReference>
<dbReference type="STRING" id="1141098.A0A1Y2EG65"/>
<reference evidence="5 6" key="1">
    <citation type="submission" date="2016-07" db="EMBL/GenBank/DDBJ databases">
        <title>Pervasive Adenine N6-methylation of Active Genes in Fungi.</title>
        <authorList>
            <consortium name="DOE Joint Genome Institute"/>
            <person name="Mondo S.J."/>
            <person name="Dannebaum R.O."/>
            <person name="Kuo R.C."/>
            <person name="Labutti K."/>
            <person name="Haridas S."/>
            <person name="Kuo A."/>
            <person name="Salamov A."/>
            <person name="Ahrendt S.R."/>
            <person name="Lipzen A."/>
            <person name="Sullivan W."/>
            <person name="Andreopoulos W.B."/>
            <person name="Clum A."/>
            <person name="Lindquist E."/>
            <person name="Daum C."/>
            <person name="Ramamoorthy G.K."/>
            <person name="Gryganskyi A."/>
            <person name="Culley D."/>
            <person name="Magnuson J.K."/>
            <person name="James T.Y."/>
            <person name="O'Malley M.A."/>
            <person name="Stajich J.E."/>
            <person name="Spatafora J.W."/>
            <person name="Visel A."/>
            <person name="Grigoriev I.V."/>
        </authorList>
    </citation>
    <scope>NUCLEOTIDE SEQUENCE [LARGE SCALE GENOMIC DNA]</scope>
    <source>
        <strain evidence="5 6">CBS 129021</strain>
    </source>
</reference>
<feature type="region of interest" description="Disordered" evidence="4">
    <location>
        <begin position="420"/>
        <end position="476"/>
    </location>
</feature>
<keyword evidence="3" id="KW-0539">Nucleus</keyword>
<proteinExistence type="inferred from homology"/>
<feature type="non-terminal residue" evidence="5">
    <location>
        <position position="476"/>
    </location>
</feature>
<dbReference type="RefSeq" id="XP_040719735.1">
    <property type="nucleotide sequence ID" value="XM_040854801.1"/>
</dbReference>
<evidence type="ECO:0000256" key="1">
    <source>
        <dbReference type="ARBA" id="ARBA00004123"/>
    </source>
</evidence>
<dbReference type="InterPro" id="IPR007133">
    <property type="entry name" value="RNA_pol_II-assoc_Paf1"/>
</dbReference>
<dbReference type="FunCoup" id="A0A1Y2EG65">
    <property type="interactions" value="298"/>
</dbReference>
<dbReference type="PANTHER" id="PTHR23188:SF12">
    <property type="entry name" value="RNA POLYMERASE II-ASSOCIATED FACTOR 1 HOMOLOG"/>
    <property type="match status" value="1"/>
</dbReference>
<dbReference type="GO" id="GO:0003682">
    <property type="term" value="F:chromatin binding"/>
    <property type="evidence" value="ECO:0007669"/>
    <property type="project" value="TreeGrafter"/>
</dbReference>
<sequence>MASSSRNSEHRSIHQDFIARIRFSNALPPPPNPPKLLDIPNTGLASGQYTAPGFASRLAREQPLNIEADAELGMPLDLVGMPGIFDGDESSIQAPTQPPRVHPHDAALLKPLHTLGKPKIGEAAVSFLRRTEYISSVTTKSSQSATPLRGFTAPIKRLVKRKSPEPDIDSPAYVKRKIDQSFTITEQNLKDRNRVKHPSKKNLKLVESYPLLPDPEAWPDSGTYVTMKFTHNPVPGKGSYDTRMLNGIFRPLNRSQEEEDLLDAAMEAWKIDPVNNPKPDMSMSYDFYLAESGTSAEKFRKRFDMDNPERDNDSLYTSNRSSGPCFQFSRLRAYETAQESELDHSSKYDEELILGFNDNETALHQKAAYFYPVMQRSTIRPQRTKNIARTIGMANDDEKIIEQLDVKVDDPTEEVLADMERFKEDPYGLTIEPPQEEDGMAEDGEHHENGDAEANGLSQRHTPDSEEDVDAEGDED</sequence>
<comment type="caution">
    <text evidence="5">The sequence shown here is derived from an EMBL/GenBank/DDBJ whole genome shotgun (WGS) entry which is preliminary data.</text>
</comment>
<gene>
    <name evidence="5" type="ORF">BCR38DRAFT_324257</name>
</gene>
<dbReference type="InParanoid" id="A0A1Y2EG65"/>
<dbReference type="Proteomes" id="UP000193689">
    <property type="component" value="Unassembled WGS sequence"/>
</dbReference>
<evidence type="ECO:0000313" key="5">
    <source>
        <dbReference type="EMBL" id="ORY69785.1"/>
    </source>
</evidence>
<keyword evidence="6" id="KW-1185">Reference proteome</keyword>
<feature type="region of interest" description="Disordered" evidence="4">
    <location>
        <begin position="24"/>
        <end position="43"/>
    </location>
</feature>
<feature type="compositionally biased region" description="Acidic residues" evidence="4">
    <location>
        <begin position="465"/>
        <end position="476"/>
    </location>
</feature>
<comment type="similarity">
    <text evidence="2">Belongs to the PAF1 family.</text>
</comment>
<evidence type="ECO:0000256" key="4">
    <source>
        <dbReference type="SAM" id="MobiDB-lite"/>
    </source>
</evidence>
<evidence type="ECO:0000313" key="6">
    <source>
        <dbReference type="Proteomes" id="UP000193689"/>
    </source>
</evidence>
<organism evidence="5 6">
    <name type="scientific">Pseudomassariella vexata</name>
    <dbReference type="NCBI Taxonomy" id="1141098"/>
    <lineage>
        <taxon>Eukaryota</taxon>
        <taxon>Fungi</taxon>
        <taxon>Dikarya</taxon>
        <taxon>Ascomycota</taxon>
        <taxon>Pezizomycotina</taxon>
        <taxon>Sordariomycetes</taxon>
        <taxon>Xylariomycetidae</taxon>
        <taxon>Amphisphaeriales</taxon>
        <taxon>Pseudomassariaceae</taxon>
        <taxon>Pseudomassariella</taxon>
    </lineage>
</organism>
<dbReference type="OrthoDB" id="10260285at2759"/>
<dbReference type="AlphaFoldDB" id="A0A1Y2EG65"/>
<protein>
    <submittedName>
        <fullName evidence="5">RNA polymerase II-associated</fullName>
    </submittedName>
</protein>
<evidence type="ECO:0000256" key="3">
    <source>
        <dbReference type="ARBA" id="ARBA00023242"/>
    </source>
</evidence>
<accession>A0A1Y2EG65</accession>
<dbReference type="GeneID" id="63771013"/>